<organism evidence="7 8">
    <name type="scientific">Cytophaga hutchinsonii (strain ATCC 33406 / DSM 1761 / CIP 103989 / NBRC 15051 / NCIMB 9469 / D465)</name>
    <dbReference type="NCBI Taxonomy" id="269798"/>
    <lineage>
        <taxon>Bacteria</taxon>
        <taxon>Pseudomonadati</taxon>
        <taxon>Bacteroidota</taxon>
        <taxon>Cytophagia</taxon>
        <taxon>Cytophagales</taxon>
        <taxon>Cytophagaceae</taxon>
        <taxon>Cytophaga</taxon>
    </lineage>
</organism>
<dbReference type="PANTHER" id="PTHR12151">
    <property type="entry name" value="ELECTRON TRANSPORT PROTIN SCO1/SENC FAMILY MEMBER"/>
    <property type="match status" value="1"/>
</dbReference>
<dbReference type="Proteomes" id="UP000001822">
    <property type="component" value="Chromosome"/>
</dbReference>
<keyword evidence="3" id="KW-0479">Metal-binding</keyword>
<feature type="domain" description="Thioredoxin" evidence="6">
    <location>
        <begin position="51"/>
        <end position="215"/>
    </location>
</feature>
<dbReference type="InterPro" id="IPR013766">
    <property type="entry name" value="Thioredoxin_domain"/>
</dbReference>
<evidence type="ECO:0000313" key="7">
    <source>
        <dbReference type="EMBL" id="ABG59463.1"/>
    </source>
</evidence>
<evidence type="ECO:0000259" key="6">
    <source>
        <dbReference type="PROSITE" id="PS51352"/>
    </source>
</evidence>
<dbReference type="GO" id="GO:0046872">
    <property type="term" value="F:metal ion binding"/>
    <property type="evidence" value="ECO:0007669"/>
    <property type="project" value="UniProtKB-KW"/>
</dbReference>
<feature type="transmembrane region" description="Helical" evidence="5">
    <location>
        <begin position="7"/>
        <end position="28"/>
    </location>
</feature>
<evidence type="ECO:0000313" key="8">
    <source>
        <dbReference type="Proteomes" id="UP000001822"/>
    </source>
</evidence>
<keyword evidence="5" id="KW-0812">Transmembrane</keyword>
<dbReference type="RefSeq" id="WP_011585580.1">
    <property type="nucleotide sequence ID" value="NC_008255.1"/>
</dbReference>
<feature type="binding site" evidence="3">
    <location>
        <position position="93"/>
    </location>
    <ligand>
        <name>Cu cation</name>
        <dbReference type="ChEBI" id="CHEBI:23378"/>
    </ligand>
</feature>
<keyword evidence="2 3" id="KW-0186">Copper</keyword>
<feature type="disulfide bond" description="Redox-active" evidence="4">
    <location>
        <begin position="89"/>
        <end position="93"/>
    </location>
</feature>
<dbReference type="Gene3D" id="3.40.30.10">
    <property type="entry name" value="Glutaredoxin"/>
    <property type="match status" value="1"/>
</dbReference>
<dbReference type="InterPro" id="IPR036249">
    <property type="entry name" value="Thioredoxin-like_sf"/>
</dbReference>
<evidence type="ECO:0000256" key="5">
    <source>
        <dbReference type="SAM" id="Phobius"/>
    </source>
</evidence>
<evidence type="ECO:0000256" key="1">
    <source>
        <dbReference type="ARBA" id="ARBA00010996"/>
    </source>
</evidence>
<dbReference type="InterPro" id="IPR003782">
    <property type="entry name" value="SCO1/SenC"/>
</dbReference>
<proteinExistence type="inferred from homology"/>
<dbReference type="CDD" id="cd02968">
    <property type="entry name" value="SCO"/>
    <property type="match status" value="1"/>
</dbReference>
<evidence type="ECO:0000256" key="3">
    <source>
        <dbReference type="PIRSR" id="PIRSR603782-1"/>
    </source>
</evidence>
<protein>
    <recommendedName>
        <fullName evidence="6">Thioredoxin domain-containing protein</fullName>
    </recommendedName>
</protein>
<dbReference type="PANTHER" id="PTHR12151:SF25">
    <property type="entry name" value="LINALOOL DEHYDRATASE_ISOMERASE DOMAIN-CONTAINING PROTEIN"/>
    <property type="match status" value="1"/>
</dbReference>
<dbReference type="PROSITE" id="PS51352">
    <property type="entry name" value="THIOREDOXIN_2"/>
    <property type="match status" value="1"/>
</dbReference>
<accession>A0A6N4SSV5</accession>
<dbReference type="OrthoDB" id="9811998at2"/>
<name>A0A6N4SSV5_CYTH3</name>
<dbReference type="SUPFAM" id="SSF52833">
    <property type="entry name" value="Thioredoxin-like"/>
    <property type="match status" value="1"/>
</dbReference>
<keyword evidence="5" id="KW-1133">Transmembrane helix</keyword>
<keyword evidence="4" id="KW-1015">Disulfide bond</keyword>
<keyword evidence="5" id="KW-0472">Membrane</keyword>
<feature type="binding site" evidence="3">
    <location>
        <position position="89"/>
    </location>
    <ligand>
        <name>Cu cation</name>
        <dbReference type="ChEBI" id="CHEBI:23378"/>
    </ligand>
</feature>
<gene>
    <name evidence="7" type="ordered locus">CHU_2200</name>
</gene>
<dbReference type="AlphaFoldDB" id="A0A6N4SSV5"/>
<dbReference type="EMBL" id="CP000383">
    <property type="protein sequence ID" value="ABG59463.1"/>
    <property type="molecule type" value="Genomic_DNA"/>
</dbReference>
<dbReference type="Pfam" id="PF02630">
    <property type="entry name" value="SCO1-SenC"/>
    <property type="match status" value="1"/>
</dbReference>
<reference evidence="7 8" key="1">
    <citation type="journal article" date="2007" name="Appl. Environ. Microbiol.">
        <title>Genome sequence of the cellulolytic gliding bacterium Cytophaga hutchinsonii.</title>
        <authorList>
            <person name="Xie G."/>
            <person name="Bruce D.C."/>
            <person name="Challacombe J.F."/>
            <person name="Chertkov O."/>
            <person name="Detter J.C."/>
            <person name="Gilna P."/>
            <person name="Han C.S."/>
            <person name="Lucas S."/>
            <person name="Misra M."/>
            <person name="Myers G.L."/>
            <person name="Richardson P."/>
            <person name="Tapia R."/>
            <person name="Thayer N."/>
            <person name="Thompson L.S."/>
            <person name="Brettin T.S."/>
            <person name="Henrissat B."/>
            <person name="Wilson D.B."/>
            <person name="McBride M.J."/>
        </authorList>
    </citation>
    <scope>NUCLEOTIDE SEQUENCE [LARGE SCALE GENOMIC DNA]</scope>
    <source>
        <strain evidence="8">ATCC 33406 / DSM 1761 / CIP 103989 / NBRC 15051 / NCIMB 9469 / D465</strain>
    </source>
</reference>
<evidence type="ECO:0000256" key="2">
    <source>
        <dbReference type="ARBA" id="ARBA00023008"/>
    </source>
</evidence>
<evidence type="ECO:0000256" key="4">
    <source>
        <dbReference type="PIRSR" id="PIRSR603782-2"/>
    </source>
</evidence>
<dbReference type="KEGG" id="chu:CHU_2200"/>
<sequence>MNTTKKTVYLCLALLVPVFLIFLFTFFARTQHTLPVYFAYDSTETERGYIITDAHRIPAYTLTDQNGDAFKSTAYDSSFKVYDFVFTRCGSICPEMTTQMIRVQEAFKHDKDVVLISLTVDPEHDSSEVLQRYAKQYNAIPGKWYFLTGEKDTIYTLGQRQFFLTAKQNEEDLTDFLHSERIVLVDKNGWIRGYYTGTNEKDVDRLITELKVLQKIERDAKRK</sequence>
<keyword evidence="8" id="KW-1185">Reference proteome</keyword>
<feature type="binding site" evidence="3">
    <location>
        <position position="178"/>
    </location>
    <ligand>
        <name>Cu cation</name>
        <dbReference type="ChEBI" id="CHEBI:23378"/>
    </ligand>
</feature>
<comment type="similarity">
    <text evidence="1">Belongs to the SCO1/2 family.</text>
</comment>